<accession>A0A183GSM6</accession>
<dbReference type="Proteomes" id="UP000050761">
    <property type="component" value="Unassembled WGS sequence"/>
</dbReference>
<protein>
    <submittedName>
        <fullName evidence="3">DUF885 domain-containing protein</fullName>
    </submittedName>
</protein>
<proteinExistence type="predicted"/>
<dbReference type="WBParaSite" id="HPBE_0002569601-mRNA-1">
    <property type="protein sequence ID" value="HPBE_0002569601-mRNA-1"/>
    <property type="gene ID" value="HPBE_0002569601"/>
</dbReference>
<gene>
    <name evidence="1" type="ORF">HPBE_LOCUS25695</name>
</gene>
<evidence type="ECO:0000313" key="1">
    <source>
        <dbReference type="EMBL" id="VDP53188.1"/>
    </source>
</evidence>
<organism evidence="2 3">
    <name type="scientific">Heligmosomoides polygyrus</name>
    <name type="common">Parasitic roundworm</name>
    <dbReference type="NCBI Taxonomy" id="6339"/>
    <lineage>
        <taxon>Eukaryota</taxon>
        <taxon>Metazoa</taxon>
        <taxon>Ecdysozoa</taxon>
        <taxon>Nematoda</taxon>
        <taxon>Chromadorea</taxon>
        <taxon>Rhabditida</taxon>
        <taxon>Rhabditina</taxon>
        <taxon>Rhabditomorpha</taxon>
        <taxon>Strongyloidea</taxon>
        <taxon>Heligmosomidae</taxon>
        <taxon>Heligmosomoides</taxon>
    </lineage>
</organism>
<reference evidence="1 2" key="1">
    <citation type="submission" date="2018-11" db="EMBL/GenBank/DDBJ databases">
        <authorList>
            <consortium name="Pathogen Informatics"/>
        </authorList>
    </citation>
    <scope>NUCLEOTIDE SEQUENCE [LARGE SCALE GENOMIC DNA]</scope>
</reference>
<name>A0A183GSM6_HELPZ</name>
<reference evidence="3" key="2">
    <citation type="submission" date="2019-09" db="UniProtKB">
        <authorList>
            <consortium name="WormBaseParasite"/>
        </authorList>
    </citation>
    <scope>IDENTIFICATION</scope>
</reference>
<accession>A0A3P8F233</accession>
<evidence type="ECO:0000313" key="3">
    <source>
        <dbReference type="WBParaSite" id="HPBE_0002569601-mRNA-1"/>
    </source>
</evidence>
<dbReference type="EMBL" id="UZAH01038401">
    <property type="protein sequence ID" value="VDP53188.1"/>
    <property type="molecule type" value="Genomic_DNA"/>
</dbReference>
<sequence length="191" mass="21684">MLFSSQPSPAAFEAVSAHIPGMHIMRHRFFAPTPSPSRARIAYGPSEDLVVCKVTRLQPLLALSAIVMGGFAAEGEEAIAPEAPAVTPDFLSWWDAERKDWELQPLLGDEREVDALKKLNETVTGVERKDPETVREEDYRDVFRATLNLADQLRQIPRHMEHHKSRDAVEALKAFNFWTRESFLITNTFIR</sequence>
<evidence type="ECO:0000313" key="2">
    <source>
        <dbReference type="Proteomes" id="UP000050761"/>
    </source>
</evidence>
<keyword evidence="2" id="KW-1185">Reference proteome</keyword>
<dbReference type="AlphaFoldDB" id="A0A183GSM6"/>